<evidence type="ECO:0000259" key="18">
    <source>
        <dbReference type="Pfam" id="PF06155"/>
    </source>
</evidence>
<dbReference type="GO" id="GO:0045329">
    <property type="term" value="P:carnitine biosynthetic process"/>
    <property type="evidence" value="ECO:0007669"/>
    <property type="project" value="UniProtKB-UniPathway"/>
</dbReference>
<keyword evidence="10" id="KW-0408">Iron</keyword>
<dbReference type="InterPro" id="IPR042098">
    <property type="entry name" value="TauD-like_sf"/>
</dbReference>
<comment type="pathway">
    <text evidence="3">Amine and polyamine biosynthesis; carnitine biosynthesis.</text>
</comment>
<dbReference type="InterPro" id="IPR012776">
    <property type="entry name" value="Trimethyllysine_dOase"/>
</dbReference>
<feature type="domain" description="Gamma-butyrobetaine hydroxylase-like N-terminal" evidence="18">
    <location>
        <begin position="15"/>
        <end position="97"/>
    </location>
</feature>
<dbReference type="Pfam" id="PF02668">
    <property type="entry name" value="TauD"/>
    <property type="match status" value="1"/>
</dbReference>
<keyword evidence="8 19" id="KW-0223">Dioxygenase</keyword>
<evidence type="ECO:0000256" key="16">
    <source>
        <dbReference type="ARBA" id="ARBA00071191"/>
    </source>
</evidence>
<evidence type="ECO:0000256" key="11">
    <source>
        <dbReference type="ARBA" id="ARBA00030363"/>
    </source>
</evidence>
<dbReference type="InParanoid" id="A0A4S2N8B3"/>
<accession>A0A4S2N8B3</accession>
<comment type="catalytic activity">
    <reaction evidence="15">
        <text>N(6),N(6),N(6)-trimethyl-L-lysine + 2-oxoglutarate + O2 = (3S)-3-hydroxy-N(6),N(6),N(6)-trimethyl-L-lysine + succinate + CO2</text>
        <dbReference type="Rhea" id="RHEA:14181"/>
        <dbReference type="ChEBI" id="CHEBI:15379"/>
        <dbReference type="ChEBI" id="CHEBI:16526"/>
        <dbReference type="ChEBI" id="CHEBI:16810"/>
        <dbReference type="ChEBI" id="CHEBI:30031"/>
        <dbReference type="ChEBI" id="CHEBI:58100"/>
        <dbReference type="ChEBI" id="CHEBI:141499"/>
        <dbReference type="EC" id="1.14.11.8"/>
    </reaction>
</comment>
<gene>
    <name evidence="19" type="ORF">EX30DRAFT_377348</name>
</gene>
<dbReference type="FunFam" id="3.30.2020.30:FF:000002">
    <property type="entry name" value="Putative gamma-butyrobetaine dioxygenase"/>
    <property type="match status" value="1"/>
</dbReference>
<dbReference type="InterPro" id="IPR010376">
    <property type="entry name" value="GBBH-like_N"/>
</dbReference>
<dbReference type="CDD" id="cd00250">
    <property type="entry name" value="CAS_like"/>
    <property type="match status" value="1"/>
</dbReference>
<evidence type="ECO:0000256" key="10">
    <source>
        <dbReference type="ARBA" id="ARBA00023004"/>
    </source>
</evidence>
<evidence type="ECO:0000256" key="2">
    <source>
        <dbReference type="ARBA" id="ARBA00001961"/>
    </source>
</evidence>
<evidence type="ECO:0000256" key="9">
    <source>
        <dbReference type="ARBA" id="ARBA00023002"/>
    </source>
</evidence>
<dbReference type="EMBL" id="ML220112">
    <property type="protein sequence ID" value="TGZ85581.1"/>
    <property type="molecule type" value="Genomic_DNA"/>
</dbReference>
<evidence type="ECO:0000256" key="5">
    <source>
        <dbReference type="ARBA" id="ARBA00012267"/>
    </source>
</evidence>
<organism evidence="19 20">
    <name type="scientific">Ascodesmis nigricans</name>
    <dbReference type="NCBI Taxonomy" id="341454"/>
    <lineage>
        <taxon>Eukaryota</taxon>
        <taxon>Fungi</taxon>
        <taxon>Dikarya</taxon>
        <taxon>Ascomycota</taxon>
        <taxon>Pezizomycotina</taxon>
        <taxon>Pezizomycetes</taxon>
        <taxon>Pezizales</taxon>
        <taxon>Ascodesmidaceae</taxon>
        <taxon>Ascodesmis</taxon>
    </lineage>
</organism>
<name>A0A4S2N8B3_9PEZI</name>
<comment type="cofactor">
    <cofactor evidence="2">
        <name>L-ascorbate</name>
        <dbReference type="ChEBI" id="CHEBI:38290"/>
    </cofactor>
</comment>
<evidence type="ECO:0000256" key="7">
    <source>
        <dbReference type="ARBA" id="ARBA00022873"/>
    </source>
</evidence>
<dbReference type="PANTHER" id="PTHR10696">
    <property type="entry name" value="GAMMA-BUTYROBETAINE HYDROXYLASE-RELATED"/>
    <property type="match status" value="1"/>
</dbReference>
<dbReference type="Gene3D" id="3.60.130.10">
    <property type="entry name" value="Clavaminate synthase-like"/>
    <property type="match status" value="1"/>
</dbReference>
<dbReference type="GO" id="GO:0005506">
    <property type="term" value="F:iron ion binding"/>
    <property type="evidence" value="ECO:0007669"/>
    <property type="project" value="InterPro"/>
</dbReference>
<evidence type="ECO:0000313" key="20">
    <source>
        <dbReference type="Proteomes" id="UP000298138"/>
    </source>
</evidence>
<evidence type="ECO:0000256" key="1">
    <source>
        <dbReference type="ARBA" id="ARBA00001954"/>
    </source>
</evidence>
<dbReference type="SUPFAM" id="SSF51197">
    <property type="entry name" value="Clavaminate synthase-like"/>
    <property type="match status" value="1"/>
</dbReference>
<keyword evidence="7" id="KW-0124">Carnitine biosynthesis</keyword>
<protein>
    <recommendedName>
        <fullName evidence="16">Trimethyllysine dioxygenase</fullName>
        <ecNumber evidence="5">1.14.11.8</ecNumber>
    </recommendedName>
    <alternativeName>
        <fullName evidence="12">Epsilon-trimethyllysine 2-oxoglutarate dioxygenase</fullName>
    </alternativeName>
    <alternativeName>
        <fullName evidence="11">TML hydroxylase</fullName>
    </alternativeName>
    <alternativeName>
        <fullName evidence="13">TML-alpha-ketoglutarate dioxygenase</fullName>
    </alternativeName>
</protein>
<dbReference type="Proteomes" id="UP000298138">
    <property type="component" value="Unassembled WGS sequence"/>
</dbReference>
<dbReference type="AlphaFoldDB" id="A0A4S2N8B3"/>
<evidence type="ECO:0000313" key="19">
    <source>
        <dbReference type="EMBL" id="TGZ85581.1"/>
    </source>
</evidence>
<comment type="cofactor">
    <cofactor evidence="1">
        <name>Fe(2+)</name>
        <dbReference type="ChEBI" id="CHEBI:29033"/>
    </cofactor>
</comment>
<dbReference type="EC" id="1.14.11.8" evidence="5"/>
<keyword evidence="9" id="KW-0560">Oxidoreductase</keyword>
<comment type="similarity">
    <text evidence="4">Belongs to the gamma-BBH/TMLD family.</text>
</comment>
<evidence type="ECO:0000256" key="3">
    <source>
        <dbReference type="ARBA" id="ARBA00005022"/>
    </source>
</evidence>
<keyword evidence="6" id="KW-0479">Metal-binding</keyword>
<feature type="domain" description="TauD/TfdA-like" evidence="17">
    <location>
        <begin position="112"/>
        <end position="367"/>
    </location>
</feature>
<dbReference type="Pfam" id="PF06155">
    <property type="entry name" value="GBBH-like_N"/>
    <property type="match status" value="1"/>
</dbReference>
<evidence type="ECO:0000256" key="15">
    <source>
        <dbReference type="ARBA" id="ARBA00049334"/>
    </source>
</evidence>
<sequence length="391" mass="45242">MKADATATVSGHHKVSFDDRKVLVPWDEGKTSQFHHIWLRDHCQCKHCRHGETKQRLLDTFSIPRNIKPDDVVQGEEGLTIKWKDGHESSFSFKWLHLHSYSPRLEKYLSPQFKFWGAEIADELPEVDYEAVMESDKGVAIWVHKIYKYGFCLVNNVPPTPEATQSLIERIAFIRHTHYGGFWDFTADLAKKDLAYSDVFLGVHTDTTYFSDPAGLQMFHLLSHTDGSGGANTFVDGFRAAKLLREENPEAYKTLSSIRIPAHASGNEDSSIQPFSPFPVFNHHPVNGELMQIRWNNDDRGTMDRWSDMEDVEMFYDACRAWNDILTRKENVYRVQLKPGRPLIFDNWRVLHGREAFTGKRRMCGAYVNRDDWISRFKTLTTKRETVLNAL</sequence>
<reference evidence="19 20" key="1">
    <citation type="submission" date="2019-04" db="EMBL/GenBank/DDBJ databases">
        <title>Comparative genomics and transcriptomics to analyze fruiting body development in filamentous ascomycetes.</title>
        <authorList>
            <consortium name="DOE Joint Genome Institute"/>
            <person name="Lutkenhaus R."/>
            <person name="Traeger S."/>
            <person name="Breuer J."/>
            <person name="Kuo A."/>
            <person name="Lipzen A."/>
            <person name="Pangilinan J."/>
            <person name="Dilworth D."/>
            <person name="Sandor L."/>
            <person name="Poggeler S."/>
            <person name="Barry K."/>
            <person name="Grigoriev I.V."/>
            <person name="Nowrousian M."/>
        </authorList>
    </citation>
    <scope>NUCLEOTIDE SEQUENCE [LARGE SCALE GENOMIC DNA]</scope>
    <source>
        <strain evidence="19 20">CBS 389.68</strain>
    </source>
</reference>
<evidence type="ECO:0000256" key="8">
    <source>
        <dbReference type="ARBA" id="ARBA00022964"/>
    </source>
</evidence>
<dbReference type="GO" id="GO:0005739">
    <property type="term" value="C:mitochondrion"/>
    <property type="evidence" value="ECO:0007669"/>
    <property type="project" value="TreeGrafter"/>
</dbReference>
<dbReference type="OrthoDB" id="408743at2759"/>
<dbReference type="Gene3D" id="3.30.2020.30">
    <property type="match status" value="1"/>
</dbReference>
<dbReference type="InterPro" id="IPR038492">
    <property type="entry name" value="GBBH-like_N_sf"/>
</dbReference>
<dbReference type="PANTHER" id="PTHR10696:SF51">
    <property type="entry name" value="TRIMETHYLLYSINE DIOXYGENASE, MITOCHONDRIAL"/>
    <property type="match status" value="1"/>
</dbReference>
<dbReference type="STRING" id="341454.A0A4S2N8B3"/>
<dbReference type="GO" id="GO:0050353">
    <property type="term" value="F:trimethyllysine dioxygenase activity"/>
    <property type="evidence" value="ECO:0007669"/>
    <property type="project" value="UniProtKB-EC"/>
</dbReference>
<evidence type="ECO:0000256" key="12">
    <source>
        <dbReference type="ARBA" id="ARBA00031778"/>
    </source>
</evidence>
<dbReference type="UniPathway" id="UPA00118"/>
<evidence type="ECO:0000259" key="17">
    <source>
        <dbReference type="Pfam" id="PF02668"/>
    </source>
</evidence>
<dbReference type="FunFam" id="3.60.130.10:FF:000001">
    <property type="entry name" value="Trimethyllysine dioxygenase, mitochondrial"/>
    <property type="match status" value="1"/>
</dbReference>
<dbReference type="InterPro" id="IPR050411">
    <property type="entry name" value="AlphaKG_dependent_hydroxylases"/>
</dbReference>
<evidence type="ECO:0000256" key="4">
    <source>
        <dbReference type="ARBA" id="ARBA00008654"/>
    </source>
</evidence>
<proteinExistence type="inferred from homology"/>
<dbReference type="NCBIfam" id="TIGR02410">
    <property type="entry name" value="carnitine_TMLD"/>
    <property type="match status" value="1"/>
</dbReference>
<comment type="function">
    <text evidence="14">Converts trimethyllysine (TML) into hydroxytrimethyllysine (HTML).</text>
</comment>
<dbReference type="InterPro" id="IPR003819">
    <property type="entry name" value="TauD/TfdA-like"/>
</dbReference>
<evidence type="ECO:0000256" key="14">
    <source>
        <dbReference type="ARBA" id="ARBA00046008"/>
    </source>
</evidence>
<keyword evidence="20" id="KW-1185">Reference proteome</keyword>
<evidence type="ECO:0000256" key="6">
    <source>
        <dbReference type="ARBA" id="ARBA00022723"/>
    </source>
</evidence>
<evidence type="ECO:0000256" key="13">
    <source>
        <dbReference type="ARBA" id="ARBA00032283"/>
    </source>
</evidence>